<evidence type="ECO:0000259" key="8">
    <source>
        <dbReference type="Pfam" id="PF16953"/>
    </source>
</evidence>
<dbReference type="Gene3D" id="3.40.50.11980">
    <property type="match status" value="1"/>
</dbReference>
<dbReference type="STRING" id="75743.A0A401Q3X7"/>
<dbReference type="CDD" id="cd18718">
    <property type="entry name" value="PIN_PRORP"/>
    <property type="match status" value="1"/>
</dbReference>
<keyword evidence="4" id="KW-0378">Hydrolase</keyword>
<evidence type="ECO:0000256" key="1">
    <source>
        <dbReference type="ARBA" id="ARBA00004173"/>
    </source>
</evidence>
<dbReference type="PANTHER" id="PTHR13547:SF1">
    <property type="entry name" value="MITOCHONDRIAL RIBONUCLEASE P CATALYTIC SUBUNIT"/>
    <property type="match status" value="1"/>
</dbReference>
<dbReference type="EMBL" id="BFAA01013526">
    <property type="protein sequence ID" value="GCB80041.1"/>
    <property type="molecule type" value="Genomic_DNA"/>
</dbReference>
<comment type="similarity">
    <text evidence="2">Belongs to the PPR family. P subfamily.</text>
</comment>
<keyword evidence="5" id="KW-0862">Zinc</keyword>
<keyword evidence="6" id="KW-0809">Transit peptide</keyword>
<dbReference type="GO" id="GO:0001682">
    <property type="term" value="P:tRNA 5'-leader removal"/>
    <property type="evidence" value="ECO:0007669"/>
    <property type="project" value="TreeGrafter"/>
</dbReference>
<dbReference type="Proteomes" id="UP000288216">
    <property type="component" value="Unassembled WGS sequence"/>
</dbReference>
<dbReference type="PANTHER" id="PTHR13547">
    <property type="match status" value="1"/>
</dbReference>
<name>A0A401Q3X7_SCYTO</name>
<accession>A0A401Q3X7</accession>
<dbReference type="OMA" id="TADTWHI"/>
<dbReference type="InterPro" id="IPR031595">
    <property type="entry name" value="PRORP_C"/>
</dbReference>
<feature type="domain" description="PRORP" evidence="8">
    <location>
        <begin position="25"/>
        <end position="183"/>
    </location>
</feature>
<proteinExistence type="inferred from homology"/>
<evidence type="ECO:0000256" key="6">
    <source>
        <dbReference type="ARBA" id="ARBA00022946"/>
    </source>
</evidence>
<dbReference type="AlphaFoldDB" id="A0A401Q3X7"/>
<dbReference type="InterPro" id="IPR033495">
    <property type="entry name" value="MRPP3_PIN_dom"/>
</dbReference>
<gene>
    <name evidence="9" type="ORF">scyTo_0018864</name>
</gene>
<protein>
    <recommendedName>
        <fullName evidence="8">PRORP domain-containing protein</fullName>
    </recommendedName>
</protein>
<evidence type="ECO:0000256" key="2">
    <source>
        <dbReference type="ARBA" id="ARBA00007626"/>
    </source>
</evidence>
<evidence type="ECO:0000256" key="7">
    <source>
        <dbReference type="ARBA" id="ARBA00023128"/>
    </source>
</evidence>
<evidence type="ECO:0000256" key="4">
    <source>
        <dbReference type="ARBA" id="ARBA00022801"/>
    </source>
</evidence>
<evidence type="ECO:0000313" key="10">
    <source>
        <dbReference type="Proteomes" id="UP000288216"/>
    </source>
</evidence>
<dbReference type="Pfam" id="PF16953">
    <property type="entry name" value="PRORP"/>
    <property type="match status" value="1"/>
</dbReference>
<keyword evidence="7" id="KW-0496">Mitochondrion</keyword>
<evidence type="ECO:0000256" key="5">
    <source>
        <dbReference type="ARBA" id="ARBA00022833"/>
    </source>
</evidence>
<dbReference type="GO" id="GO:0046872">
    <property type="term" value="F:metal ion binding"/>
    <property type="evidence" value="ECO:0007669"/>
    <property type="project" value="UniProtKB-KW"/>
</dbReference>
<sequence>MYTCLRTCRKLMTSLAKLVGKCIVVRNVGMLLDVVSHLARQNLRLLVLGRKHMLRGTTSWNKGHMAVIQKCADCFFTENISEDDPFLLYATMHSGNHCKFLSRDLMRDHKACLSDKNARRLFFKWQRGHQLVLSRYNPGYKMKFESIPKYDTIVQTTNNTWHIPYDEEGVERCSYEIPRKWLCLQRHN</sequence>
<dbReference type="OrthoDB" id="46913at2759"/>
<dbReference type="GO" id="GO:0030678">
    <property type="term" value="C:mitochondrial ribonuclease P complex"/>
    <property type="evidence" value="ECO:0007669"/>
    <property type="project" value="TreeGrafter"/>
</dbReference>
<comment type="subcellular location">
    <subcellularLocation>
        <location evidence="1">Mitochondrion</location>
    </subcellularLocation>
</comment>
<keyword evidence="3" id="KW-0479">Metal-binding</keyword>
<reference evidence="9 10" key="1">
    <citation type="journal article" date="2018" name="Nat. Ecol. Evol.">
        <title>Shark genomes provide insights into elasmobranch evolution and the origin of vertebrates.</title>
        <authorList>
            <person name="Hara Y"/>
            <person name="Yamaguchi K"/>
            <person name="Onimaru K"/>
            <person name="Kadota M"/>
            <person name="Koyanagi M"/>
            <person name="Keeley SD"/>
            <person name="Tatsumi K"/>
            <person name="Tanaka K"/>
            <person name="Motone F"/>
            <person name="Kageyama Y"/>
            <person name="Nozu R"/>
            <person name="Adachi N"/>
            <person name="Nishimura O"/>
            <person name="Nakagawa R"/>
            <person name="Tanegashima C"/>
            <person name="Kiyatake I"/>
            <person name="Matsumoto R"/>
            <person name="Murakumo K"/>
            <person name="Nishida K"/>
            <person name="Terakita A"/>
            <person name="Kuratani S"/>
            <person name="Sato K"/>
            <person name="Hyodo S Kuraku.S."/>
        </authorList>
    </citation>
    <scope>NUCLEOTIDE SEQUENCE [LARGE SCALE GENOMIC DNA]</scope>
</reference>
<dbReference type="GO" id="GO:0004526">
    <property type="term" value="F:ribonuclease P activity"/>
    <property type="evidence" value="ECO:0007669"/>
    <property type="project" value="TreeGrafter"/>
</dbReference>
<evidence type="ECO:0000313" key="9">
    <source>
        <dbReference type="EMBL" id="GCB80041.1"/>
    </source>
</evidence>
<evidence type="ECO:0000256" key="3">
    <source>
        <dbReference type="ARBA" id="ARBA00022723"/>
    </source>
</evidence>
<organism evidence="9 10">
    <name type="scientific">Scyliorhinus torazame</name>
    <name type="common">Cloudy catshark</name>
    <name type="synonym">Catulus torazame</name>
    <dbReference type="NCBI Taxonomy" id="75743"/>
    <lineage>
        <taxon>Eukaryota</taxon>
        <taxon>Metazoa</taxon>
        <taxon>Chordata</taxon>
        <taxon>Craniata</taxon>
        <taxon>Vertebrata</taxon>
        <taxon>Chondrichthyes</taxon>
        <taxon>Elasmobranchii</taxon>
        <taxon>Galeomorphii</taxon>
        <taxon>Galeoidea</taxon>
        <taxon>Carcharhiniformes</taxon>
        <taxon>Scyliorhinidae</taxon>
        <taxon>Scyliorhinus</taxon>
    </lineage>
</organism>
<keyword evidence="10" id="KW-1185">Reference proteome</keyword>
<dbReference type="GO" id="GO:0097745">
    <property type="term" value="P:mitochondrial tRNA 5'-end processing"/>
    <property type="evidence" value="ECO:0007669"/>
    <property type="project" value="TreeGrafter"/>
</dbReference>
<comment type="caution">
    <text evidence="9">The sequence shown here is derived from an EMBL/GenBank/DDBJ whole genome shotgun (WGS) entry which is preliminary data.</text>
</comment>